<organism evidence="2 3">
    <name type="scientific">Flavobacterium cheonhonense</name>
    <dbReference type="NCBI Taxonomy" id="706185"/>
    <lineage>
        <taxon>Bacteria</taxon>
        <taxon>Pseudomonadati</taxon>
        <taxon>Bacteroidota</taxon>
        <taxon>Flavobacteriia</taxon>
        <taxon>Flavobacteriales</taxon>
        <taxon>Flavobacteriaceae</taxon>
        <taxon>Flavobacterium</taxon>
    </lineage>
</organism>
<feature type="chain" id="PRO_5047050563" evidence="1">
    <location>
        <begin position="28"/>
        <end position="152"/>
    </location>
</feature>
<dbReference type="PROSITE" id="PS51257">
    <property type="entry name" value="PROKAR_LIPOPROTEIN"/>
    <property type="match status" value="1"/>
</dbReference>
<evidence type="ECO:0000313" key="3">
    <source>
        <dbReference type="Proteomes" id="UP001500968"/>
    </source>
</evidence>
<dbReference type="EMBL" id="BAABCR010000008">
    <property type="protein sequence ID" value="GAA4026050.1"/>
    <property type="molecule type" value="Genomic_DNA"/>
</dbReference>
<proteinExistence type="predicted"/>
<protein>
    <submittedName>
        <fullName evidence="2">2-dehydro-3-deoxyphosphooctonate aldolase</fullName>
    </submittedName>
</protein>
<name>A0ABP7TGU1_9FLAO</name>
<gene>
    <name evidence="2" type="ORF">GCM10022386_06750</name>
</gene>
<accession>A0ABP7TGU1</accession>
<reference evidence="3" key="1">
    <citation type="journal article" date="2019" name="Int. J. Syst. Evol. Microbiol.">
        <title>The Global Catalogue of Microorganisms (GCM) 10K type strain sequencing project: providing services to taxonomists for standard genome sequencing and annotation.</title>
        <authorList>
            <consortium name="The Broad Institute Genomics Platform"/>
            <consortium name="The Broad Institute Genome Sequencing Center for Infectious Disease"/>
            <person name="Wu L."/>
            <person name="Ma J."/>
        </authorList>
    </citation>
    <scope>NUCLEOTIDE SEQUENCE [LARGE SCALE GENOMIC DNA]</scope>
    <source>
        <strain evidence="3">JCM 17064</strain>
    </source>
</reference>
<dbReference type="Proteomes" id="UP001500968">
    <property type="component" value="Unassembled WGS sequence"/>
</dbReference>
<comment type="caution">
    <text evidence="2">The sequence shown here is derived from an EMBL/GenBank/DDBJ whole genome shotgun (WGS) entry which is preliminary data.</text>
</comment>
<evidence type="ECO:0000256" key="1">
    <source>
        <dbReference type="SAM" id="SignalP"/>
    </source>
</evidence>
<dbReference type="RefSeq" id="WP_324691743.1">
    <property type="nucleotide sequence ID" value="NZ_BAABCR010000008.1"/>
</dbReference>
<evidence type="ECO:0000313" key="2">
    <source>
        <dbReference type="EMBL" id="GAA4026050.1"/>
    </source>
</evidence>
<keyword evidence="1" id="KW-0732">Signal</keyword>
<keyword evidence="3" id="KW-1185">Reference proteome</keyword>
<sequence>MKRLYKISSLLAIVVLFASCISTKSTLKNVDDNAPIPVLTKNNTFVLTEYSKDKKYGYDPDYPINVFFKNAKDENLNAERFLNALAGPNGEKITFTKIESCCPFPSKRSEMGAGFLDVYELHWEGQTSPAKLYLNIYERGYLLVPVGLSIKK</sequence>
<feature type="signal peptide" evidence="1">
    <location>
        <begin position="1"/>
        <end position="27"/>
    </location>
</feature>